<evidence type="ECO:0000259" key="3">
    <source>
        <dbReference type="Pfam" id="PF26648"/>
    </source>
</evidence>
<evidence type="ECO:0008006" key="6">
    <source>
        <dbReference type="Google" id="ProtNLM"/>
    </source>
</evidence>
<reference evidence="5" key="1">
    <citation type="journal article" date="2010" name="Genome Res.">
        <title>Population genomic sequencing of Coccidioides fungi reveals recent hybridization and transposon control.</title>
        <authorList>
            <person name="Neafsey D.E."/>
            <person name="Barker B.M."/>
            <person name="Sharpton T.J."/>
            <person name="Stajich J.E."/>
            <person name="Park D.J."/>
            <person name="Whiston E."/>
            <person name="Hung C.-Y."/>
            <person name="McMahan C."/>
            <person name="White J."/>
            <person name="Sykes S."/>
            <person name="Heiman D."/>
            <person name="Young S."/>
            <person name="Zeng Q."/>
            <person name="Abouelleil A."/>
            <person name="Aftuck L."/>
            <person name="Bessette D."/>
            <person name="Brown A."/>
            <person name="FitzGerald M."/>
            <person name="Lui A."/>
            <person name="Macdonald J.P."/>
            <person name="Priest M."/>
            <person name="Orbach M.J."/>
            <person name="Galgiani J.N."/>
            <person name="Kirkland T.N."/>
            <person name="Cole G.T."/>
            <person name="Birren B.W."/>
            <person name="Henn M.R."/>
            <person name="Taylor J.W."/>
            <person name="Rounsley S.D."/>
        </authorList>
    </citation>
    <scope>NUCLEOTIDE SEQUENCE [LARGE SCALE GENOMIC DNA]</scope>
    <source>
        <strain evidence="5">RMSCC 757 / Silveira</strain>
    </source>
</reference>
<dbReference type="VEuPathDB" id="FungiDB:CPSG_04190"/>
<accession>E9D1Y2</accession>
<organism evidence="5">
    <name type="scientific">Coccidioides posadasii (strain RMSCC 757 / Silveira)</name>
    <name type="common">Valley fever fungus</name>
    <dbReference type="NCBI Taxonomy" id="443226"/>
    <lineage>
        <taxon>Eukaryota</taxon>
        <taxon>Fungi</taxon>
        <taxon>Dikarya</taxon>
        <taxon>Ascomycota</taxon>
        <taxon>Pezizomycotina</taxon>
        <taxon>Eurotiomycetes</taxon>
        <taxon>Eurotiomycetidae</taxon>
        <taxon>Onygenales</taxon>
        <taxon>Onygenaceae</taxon>
        <taxon>Coccidioides</taxon>
    </lineage>
</organism>
<feature type="region of interest" description="Disordered" evidence="1">
    <location>
        <begin position="54"/>
        <end position="128"/>
    </location>
</feature>
<keyword evidence="5" id="KW-1185">Reference proteome</keyword>
<dbReference type="VEuPathDB" id="FungiDB:D8B26_007989"/>
<name>E9D1Y2_COCPS</name>
<dbReference type="InterPro" id="IPR058251">
    <property type="entry name" value="zf_Tbcl_3"/>
</dbReference>
<dbReference type="AlphaFoldDB" id="E9D1Y2"/>
<evidence type="ECO:0000313" key="4">
    <source>
        <dbReference type="EMBL" id="EFW19806.1"/>
    </source>
</evidence>
<sequence>MCWPSNNTCRGANEWFKLNEELLHDALNNCVKTSELIKMSEEFLQSRHEHLSVPLAIQPKKSKSIKGSITAPNPASDSSDGRNKSWEWGNKQLAVVLSPPQPPPVKRQTRARKRKSAEGGGQHPKTTCEQKKTSLQCSALTHSFGACKNRATIVPASHGLPICWIHQKLGQTVASCQAALGGNHKCLKKIPWSERRQLCSEHADFPLPCYILRLPTELRQQIFSYILDDYQSQYVQFYTYYSFLKMARLNRQIFEEASDILYRNFVCKIYLHHEGIYILQRKCLSVRPGSWQRFKQFRFTMDIYRRGKHDETLSNARLIAAQLHGANIKLHISVASFGSHLLDIHNTYNVLPLYLDAFQHLRRVREARVTIHPDPSVKLKELEERAGLSEETMAISLRWRRLYKEWIEVLEGF</sequence>
<dbReference type="EMBL" id="GL636490">
    <property type="protein sequence ID" value="EFW19806.1"/>
    <property type="molecule type" value="Genomic_DNA"/>
</dbReference>
<dbReference type="OMA" id="CLKKIPW"/>
<dbReference type="InterPro" id="IPR058252">
    <property type="entry name" value="zf_Tbcl_4"/>
</dbReference>
<dbReference type="Proteomes" id="UP000002497">
    <property type="component" value="Unassembled WGS sequence"/>
</dbReference>
<dbReference type="OrthoDB" id="4179317at2759"/>
<dbReference type="Pfam" id="PF26647">
    <property type="entry name" value="zf_Tbcl_3"/>
    <property type="match status" value="1"/>
</dbReference>
<evidence type="ECO:0000259" key="2">
    <source>
        <dbReference type="Pfam" id="PF26647"/>
    </source>
</evidence>
<evidence type="ECO:0000256" key="1">
    <source>
        <dbReference type="SAM" id="MobiDB-lite"/>
    </source>
</evidence>
<protein>
    <recommendedName>
        <fullName evidence="6">F-box domain-containing protein</fullName>
    </recommendedName>
</protein>
<feature type="domain" description="Probable treble clef zinc finger fungi" evidence="3">
    <location>
        <begin position="174"/>
        <end position="206"/>
    </location>
</feature>
<feature type="compositionally biased region" description="Polar residues" evidence="1">
    <location>
        <begin position="65"/>
        <end position="78"/>
    </location>
</feature>
<evidence type="ECO:0000313" key="5">
    <source>
        <dbReference type="Proteomes" id="UP000002497"/>
    </source>
</evidence>
<gene>
    <name evidence="4" type="ORF">CPSG_04190</name>
</gene>
<dbReference type="HOGENOM" id="CLU_055305_0_0_1"/>
<proteinExistence type="predicted"/>
<reference evidence="5" key="2">
    <citation type="submission" date="2010-03" db="EMBL/GenBank/DDBJ databases">
        <title>The genome sequence of Coccidioides posadasii strain Silveira.</title>
        <authorList>
            <consortium name="The Broad Institute Genome Sequencing Center for Infectious Disease"/>
            <person name="Neafsey D."/>
            <person name="Orbach M."/>
            <person name="Henn M.R."/>
            <person name="Cole G.T."/>
            <person name="Galgiani J."/>
            <person name="Gardner M.J."/>
            <person name="Kirkland T.N."/>
            <person name="Taylor J.W."/>
            <person name="Young S.K."/>
            <person name="Zeng Q."/>
            <person name="Koehrsen M."/>
            <person name="Alvarado L."/>
            <person name="Berlin A."/>
            <person name="Borenstein D."/>
            <person name="Chapman S.B."/>
            <person name="Chen Z."/>
            <person name="Engels R."/>
            <person name="Freedman E."/>
            <person name="Gellesch M."/>
            <person name="Goldberg J."/>
            <person name="Griggs A."/>
            <person name="Gujja S."/>
            <person name="Heilman E."/>
            <person name="Heiman D."/>
            <person name="Howarth C."/>
            <person name="Jen D."/>
            <person name="Larson L."/>
            <person name="Mehta T."/>
            <person name="Neiman D."/>
            <person name="Park D."/>
            <person name="Pearson M."/>
            <person name="Richards J."/>
            <person name="Roberts A."/>
            <person name="Saif S."/>
            <person name="Shea T."/>
            <person name="Shenoy N."/>
            <person name="Sisk P."/>
            <person name="Stolte C."/>
            <person name="Sykes S."/>
            <person name="Walk T."/>
            <person name="White J."/>
            <person name="Yandava C."/>
            <person name="Haas B."/>
            <person name="Nusbaum C."/>
            <person name="Birren B."/>
        </authorList>
    </citation>
    <scope>NUCLEOTIDE SEQUENCE [LARGE SCALE GENOMIC DNA]</scope>
    <source>
        <strain evidence="5">RMSCC 757 / Silveira</strain>
    </source>
</reference>
<feature type="domain" description="Probable treble clef zinc finger" evidence="2">
    <location>
        <begin position="136"/>
        <end position="170"/>
    </location>
</feature>
<dbReference type="Pfam" id="PF26648">
    <property type="entry name" value="zf_Tbcl_4"/>
    <property type="match status" value="1"/>
</dbReference>